<feature type="transmembrane region" description="Helical" evidence="8">
    <location>
        <begin position="35"/>
        <end position="58"/>
    </location>
</feature>
<dbReference type="Pfam" id="PF02397">
    <property type="entry name" value="Bac_transf"/>
    <property type="match status" value="1"/>
</dbReference>
<dbReference type="AlphaFoldDB" id="A0A1F7EZZ3"/>
<dbReference type="Proteomes" id="UP000179243">
    <property type="component" value="Unassembled WGS sequence"/>
</dbReference>
<evidence type="ECO:0000256" key="1">
    <source>
        <dbReference type="ARBA" id="ARBA00004236"/>
    </source>
</evidence>
<accession>A0A1F7EZZ3</accession>
<sequence length="227" mass="26337">MTGAGYTEREFGISTDYSLVRHSIVYSVLKRLMDLALGALAFLAFLPTIIILACIIKITDPRGPVFFRQYRLGKNGRVFRIFKFRTMVHNAEDILKQDRKLYEEYIRNNFKLPPESDIRITRIGSFLRKTSLDEVPQIFNVFLGNMSLVGPRPIVVDELVKYDKYRKKLLSVKPGVMGWWQVAGRSNIDYPDRIYLEMYYIEKASILFDLKILIETIPTVLFSKGAH</sequence>
<dbReference type="GO" id="GO:0016780">
    <property type="term" value="F:phosphotransferase activity, for other substituted phosphate groups"/>
    <property type="evidence" value="ECO:0007669"/>
    <property type="project" value="TreeGrafter"/>
</dbReference>
<organism evidence="10 11">
    <name type="scientific">Candidatus Raymondbacteria bacterium RIFOXYD12_FULL_49_13</name>
    <dbReference type="NCBI Taxonomy" id="1817890"/>
    <lineage>
        <taxon>Bacteria</taxon>
        <taxon>Raymondiibacteriota</taxon>
    </lineage>
</organism>
<proteinExistence type="inferred from homology"/>
<keyword evidence="4" id="KW-0808">Transferase</keyword>
<evidence type="ECO:0000256" key="4">
    <source>
        <dbReference type="ARBA" id="ARBA00022679"/>
    </source>
</evidence>
<keyword evidence="6 8" id="KW-1133">Transmembrane helix</keyword>
<evidence type="ECO:0000256" key="7">
    <source>
        <dbReference type="ARBA" id="ARBA00023136"/>
    </source>
</evidence>
<evidence type="ECO:0000256" key="8">
    <source>
        <dbReference type="SAM" id="Phobius"/>
    </source>
</evidence>
<comment type="subcellular location">
    <subcellularLocation>
        <location evidence="1">Cell membrane</location>
    </subcellularLocation>
</comment>
<evidence type="ECO:0000256" key="2">
    <source>
        <dbReference type="ARBA" id="ARBA00006464"/>
    </source>
</evidence>
<keyword evidence="5 8" id="KW-0812">Transmembrane</keyword>
<dbReference type="PANTHER" id="PTHR30576">
    <property type="entry name" value="COLANIC BIOSYNTHESIS UDP-GLUCOSE LIPID CARRIER TRANSFERASE"/>
    <property type="match status" value="1"/>
</dbReference>
<evidence type="ECO:0000313" key="10">
    <source>
        <dbReference type="EMBL" id="OGJ99968.1"/>
    </source>
</evidence>
<evidence type="ECO:0000256" key="3">
    <source>
        <dbReference type="ARBA" id="ARBA00022475"/>
    </source>
</evidence>
<evidence type="ECO:0000256" key="6">
    <source>
        <dbReference type="ARBA" id="ARBA00022989"/>
    </source>
</evidence>
<evidence type="ECO:0000313" key="11">
    <source>
        <dbReference type="Proteomes" id="UP000179243"/>
    </source>
</evidence>
<evidence type="ECO:0000256" key="5">
    <source>
        <dbReference type="ARBA" id="ARBA00022692"/>
    </source>
</evidence>
<dbReference type="GO" id="GO:0005886">
    <property type="term" value="C:plasma membrane"/>
    <property type="evidence" value="ECO:0007669"/>
    <property type="project" value="UniProtKB-SubCell"/>
</dbReference>
<gene>
    <name evidence="10" type="ORF">A2519_00105</name>
</gene>
<dbReference type="EMBL" id="MFYX01000157">
    <property type="protein sequence ID" value="OGJ99968.1"/>
    <property type="molecule type" value="Genomic_DNA"/>
</dbReference>
<protein>
    <submittedName>
        <fullName evidence="10">Multidrug MFS transporter</fullName>
    </submittedName>
</protein>
<keyword evidence="3" id="KW-1003">Cell membrane</keyword>
<comment type="caution">
    <text evidence="10">The sequence shown here is derived from an EMBL/GenBank/DDBJ whole genome shotgun (WGS) entry which is preliminary data.</text>
</comment>
<feature type="domain" description="Bacterial sugar transferase" evidence="9">
    <location>
        <begin position="30"/>
        <end position="221"/>
    </location>
</feature>
<evidence type="ECO:0000259" key="9">
    <source>
        <dbReference type="Pfam" id="PF02397"/>
    </source>
</evidence>
<name>A0A1F7EZZ3_UNCRA</name>
<reference evidence="10 11" key="1">
    <citation type="journal article" date="2016" name="Nat. Commun.">
        <title>Thousands of microbial genomes shed light on interconnected biogeochemical processes in an aquifer system.</title>
        <authorList>
            <person name="Anantharaman K."/>
            <person name="Brown C.T."/>
            <person name="Hug L.A."/>
            <person name="Sharon I."/>
            <person name="Castelle C.J."/>
            <person name="Probst A.J."/>
            <person name="Thomas B.C."/>
            <person name="Singh A."/>
            <person name="Wilkins M.J."/>
            <person name="Karaoz U."/>
            <person name="Brodie E.L."/>
            <person name="Williams K.H."/>
            <person name="Hubbard S.S."/>
            <person name="Banfield J.F."/>
        </authorList>
    </citation>
    <scope>NUCLEOTIDE SEQUENCE [LARGE SCALE GENOMIC DNA]</scope>
</reference>
<dbReference type="InterPro" id="IPR003362">
    <property type="entry name" value="Bact_transf"/>
</dbReference>
<comment type="similarity">
    <text evidence="2">Belongs to the bacterial sugar transferase family.</text>
</comment>
<keyword evidence="7 8" id="KW-0472">Membrane</keyword>
<dbReference type="PANTHER" id="PTHR30576:SF4">
    <property type="entry name" value="UNDECAPRENYL-PHOSPHATE GALACTOSE PHOSPHOTRANSFERASE"/>
    <property type="match status" value="1"/>
</dbReference>